<evidence type="ECO:0000313" key="2">
    <source>
        <dbReference type="WBParaSite" id="nRc.2.0.1.t02885-RA"/>
    </source>
</evidence>
<sequence length="64" mass="6575">MVYSAAADEEMTADACDCCDRPASCTLMTSAKMASILGLLNGSFVQHISNILGHSAPALANKVG</sequence>
<dbReference type="AlphaFoldDB" id="A0A915HN10"/>
<evidence type="ECO:0000313" key="1">
    <source>
        <dbReference type="Proteomes" id="UP000887565"/>
    </source>
</evidence>
<organism evidence="1 2">
    <name type="scientific">Romanomermis culicivorax</name>
    <name type="common">Nematode worm</name>
    <dbReference type="NCBI Taxonomy" id="13658"/>
    <lineage>
        <taxon>Eukaryota</taxon>
        <taxon>Metazoa</taxon>
        <taxon>Ecdysozoa</taxon>
        <taxon>Nematoda</taxon>
        <taxon>Enoplea</taxon>
        <taxon>Dorylaimia</taxon>
        <taxon>Mermithida</taxon>
        <taxon>Mermithoidea</taxon>
        <taxon>Mermithidae</taxon>
        <taxon>Romanomermis</taxon>
    </lineage>
</organism>
<name>A0A915HN10_ROMCU</name>
<protein>
    <submittedName>
        <fullName evidence="2">Uncharacterized protein</fullName>
    </submittedName>
</protein>
<accession>A0A915HN10</accession>
<reference evidence="2" key="1">
    <citation type="submission" date="2022-11" db="UniProtKB">
        <authorList>
            <consortium name="WormBaseParasite"/>
        </authorList>
    </citation>
    <scope>IDENTIFICATION</scope>
</reference>
<dbReference type="Proteomes" id="UP000887565">
    <property type="component" value="Unplaced"/>
</dbReference>
<keyword evidence="1" id="KW-1185">Reference proteome</keyword>
<dbReference type="WBParaSite" id="nRc.2.0.1.t02885-RA">
    <property type="protein sequence ID" value="nRc.2.0.1.t02885-RA"/>
    <property type="gene ID" value="nRc.2.0.1.g02885"/>
</dbReference>
<proteinExistence type="predicted"/>